<feature type="compositionally biased region" description="Basic residues" evidence="1">
    <location>
        <begin position="120"/>
        <end position="144"/>
    </location>
</feature>
<feature type="compositionally biased region" description="Basic and acidic residues" evidence="1">
    <location>
        <begin position="204"/>
        <end position="224"/>
    </location>
</feature>
<accession>A0A6J4RIK1</accession>
<feature type="non-terminal residue" evidence="2">
    <location>
        <position position="1"/>
    </location>
</feature>
<dbReference type="GO" id="GO:0016301">
    <property type="term" value="F:kinase activity"/>
    <property type="evidence" value="ECO:0007669"/>
    <property type="project" value="UniProtKB-KW"/>
</dbReference>
<dbReference type="AlphaFoldDB" id="A0A6J4RIK1"/>
<sequence>DDGGGHYRQPQLGERRGRGLPGGLRRNVARRRPHGRGAEHRAPGPRHTARGRGRRPARDRRRGRRDGERGPERPLRRRHSGHPAARHGERAGAGARAAAGAGGSLPENTCRRHVPDGHRGGHRRGRDRAALRLHGRHRLRRRRREGGGPAPQALPQVARIPARRAQGVPQGRPAGTADLGRVYNPRGPVRHHRQLPPLRRRVRDGRGRLLDERRPRGRPRREGGPTRAARRPGPHPGEEPAGRHDEVVQVRQRLRRAPGRPRRARPGADRRRGVGAPADGLPHRTGGGRGGPV</sequence>
<dbReference type="EMBL" id="CADCVH010000108">
    <property type="protein sequence ID" value="CAA9473569.1"/>
    <property type="molecule type" value="Genomic_DNA"/>
</dbReference>
<keyword evidence="2" id="KW-0808">Transferase</keyword>
<organism evidence="2">
    <name type="scientific">uncultured Rubrobacteraceae bacterium</name>
    <dbReference type="NCBI Taxonomy" id="349277"/>
    <lineage>
        <taxon>Bacteria</taxon>
        <taxon>Bacillati</taxon>
        <taxon>Actinomycetota</taxon>
        <taxon>Rubrobacteria</taxon>
        <taxon>Rubrobacterales</taxon>
        <taxon>Rubrobacteraceae</taxon>
        <taxon>environmental samples</taxon>
    </lineage>
</organism>
<evidence type="ECO:0000313" key="2">
    <source>
        <dbReference type="EMBL" id="CAA9473569.1"/>
    </source>
</evidence>
<feature type="compositionally biased region" description="Basic and acidic residues" evidence="1">
    <location>
        <begin position="236"/>
        <end position="248"/>
    </location>
</feature>
<feature type="compositionally biased region" description="Basic and acidic residues" evidence="1">
    <location>
        <begin position="65"/>
        <end position="74"/>
    </location>
</feature>
<feature type="compositionally biased region" description="Basic residues" evidence="1">
    <location>
        <begin position="43"/>
        <end position="64"/>
    </location>
</feature>
<evidence type="ECO:0000256" key="1">
    <source>
        <dbReference type="SAM" id="MobiDB-lite"/>
    </source>
</evidence>
<name>A0A6J4RIK1_9ACTN</name>
<protein>
    <submittedName>
        <fullName evidence="2">Transcription regulator [contains diacylglycerol kinase catalytic domain]</fullName>
    </submittedName>
</protein>
<feature type="compositionally biased region" description="Basic residues" evidence="1">
    <location>
        <begin position="188"/>
        <end position="203"/>
    </location>
</feature>
<gene>
    <name evidence="2" type="ORF">AVDCRST_MAG02-4273</name>
</gene>
<feature type="non-terminal residue" evidence="2">
    <location>
        <position position="293"/>
    </location>
</feature>
<feature type="compositionally biased region" description="Basic residues" evidence="1">
    <location>
        <begin position="252"/>
        <end position="265"/>
    </location>
</feature>
<proteinExistence type="predicted"/>
<feature type="compositionally biased region" description="Basic residues" evidence="1">
    <location>
        <begin position="75"/>
        <end position="85"/>
    </location>
</feature>
<feature type="region of interest" description="Disordered" evidence="1">
    <location>
        <begin position="1"/>
        <end position="293"/>
    </location>
</feature>
<keyword evidence="2" id="KW-0418">Kinase</keyword>
<reference evidence="2" key="1">
    <citation type="submission" date="2020-02" db="EMBL/GenBank/DDBJ databases">
        <authorList>
            <person name="Meier V. D."/>
        </authorList>
    </citation>
    <scope>NUCLEOTIDE SEQUENCE</scope>
    <source>
        <strain evidence="2">AVDCRST_MAG02</strain>
    </source>
</reference>
<feature type="compositionally biased region" description="Basic and acidic residues" evidence="1">
    <location>
        <begin position="109"/>
        <end position="119"/>
    </location>
</feature>